<dbReference type="EMBL" id="JAJVCN010000001">
    <property type="protein sequence ID" value="MCE7004848.1"/>
    <property type="molecule type" value="Genomic_DNA"/>
</dbReference>
<proteinExistence type="predicted"/>
<name>A0ABS8ZEA4_9PSEU</name>
<protein>
    <submittedName>
        <fullName evidence="3">Histidine kinase</fullName>
    </submittedName>
</protein>
<keyword evidence="3" id="KW-0418">Kinase</keyword>
<keyword evidence="2" id="KW-0812">Transmembrane</keyword>
<feature type="compositionally biased region" description="Basic and acidic residues" evidence="1">
    <location>
        <begin position="180"/>
        <end position="191"/>
    </location>
</feature>
<feature type="transmembrane region" description="Helical" evidence="2">
    <location>
        <begin position="110"/>
        <end position="126"/>
    </location>
</feature>
<dbReference type="Proteomes" id="UP001521150">
    <property type="component" value="Unassembled WGS sequence"/>
</dbReference>
<keyword evidence="4" id="KW-1185">Reference proteome</keyword>
<keyword evidence="2" id="KW-1133">Transmembrane helix</keyword>
<evidence type="ECO:0000256" key="1">
    <source>
        <dbReference type="SAM" id="MobiDB-lite"/>
    </source>
</evidence>
<gene>
    <name evidence="3" type="ORF">LWC34_18755</name>
</gene>
<accession>A0ABS8ZEA4</accession>
<comment type="caution">
    <text evidence="3">The sequence shown here is derived from an EMBL/GenBank/DDBJ whole genome shotgun (WGS) entry which is preliminary data.</text>
</comment>
<evidence type="ECO:0000313" key="3">
    <source>
        <dbReference type="EMBL" id="MCE7004848.1"/>
    </source>
</evidence>
<reference evidence="3 4" key="1">
    <citation type="submission" date="2021-12" db="EMBL/GenBank/DDBJ databases">
        <title>Genome sequence of Kibdelosporangium philippinense ATCC 49844.</title>
        <authorList>
            <person name="Fedorov E.A."/>
            <person name="Omeragic M."/>
            <person name="Shalygina K.F."/>
            <person name="Maclea K.S."/>
        </authorList>
    </citation>
    <scope>NUCLEOTIDE SEQUENCE [LARGE SCALE GENOMIC DNA]</scope>
    <source>
        <strain evidence="3 4">ATCC 49844</strain>
    </source>
</reference>
<evidence type="ECO:0000256" key="2">
    <source>
        <dbReference type="SAM" id="Phobius"/>
    </source>
</evidence>
<dbReference type="RefSeq" id="WP_233726325.1">
    <property type="nucleotide sequence ID" value="NZ_JAJVCN010000001.1"/>
</dbReference>
<evidence type="ECO:0000313" key="4">
    <source>
        <dbReference type="Proteomes" id="UP001521150"/>
    </source>
</evidence>
<feature type="region of interest" description="Disordered" evidence="1">
    <location>
        <begin position="170"/>
        <end position="208"/>
    </location>
</feature>
<dbReference type="Gene3D" id="1.20.5.1930">
    <property type="match status" value="1"/>
</dbReference>
<organism evidence="3 4">
    <name type="scientific">Kibdelosporangium philippinense</name>
    <dbReference type="NCBI Taxonomy" id="211113"/>
    <lineage>
        <taxon>Bacteria</taxon>
        <taxon>Bacillati</taxon>
        <taxon>Actinomycetota</taxon>
        <taxon>Actinomycetes</taxon>
        <taxon>Pseudonocardiales</taxon>
        <taxon>Pseudonocardiaceae</taxon>
        <taxon>Kibdelosporangium</taxon>
    </lineage>
</organism>
<sequence length="208" mass="21729">MRSRWAADAGIPFMVAILFSGSGVWSTPLAIVLGTAQIAPLLARRRAPATVLLIVTAATVAHVSLGLWVNIGYVPVLLGIYSASTKLWLCSSAALAVATIMSTVKGPVNGGLLAFAIAVVAWILGVERQKHLNDRAELAAAHRRERMAMRLHDTLGHTTTVMLVQAEALRSGGTPQGGRDPCRWQGSDDRGPAYVAGSAGRCGAGPGN</sequence>
<keyword evidence="3" id="KW-0808">Transferase</keyword>
<feature type="transmembrane region" description="Helical" evidence="2">
    <location>
        <begin position="87"/>
        <end position="104"/>
    </location>
</feature>
<dbReference type="GO" id="GO:0016301">
    <property type="term" value="F:kinase activity"/>
    <property type="evidence" value="ECO:0007669"/>
    <property type="project" value="UniProtKB-KW"/>
</dbReference>
<feature type="transmembrane region" description="Helical" evidence="2">
    <location>
        <begin position="51"/>
        <end position="80"/>
    </location>
</feature>
<keyword evidence="2" id="KW-0472">Membrane</keyword>
<feature type="transmembrane region" description="Helical" evidence="2">
    <location>
        <begin position="12"/>
        <end position="39"/>
    </location>
</feature>